<keyword evidence="2" id="KW-1185">Reference proteome</keyword>
<gene>
    <name evidence="1" type="ORF">L1049_006155</name>
</gene>
<organism evidence="1 2">
    <name type="scientific">Liquidambar formosana</name>
    <name type="common">Formosan gum</name>
    <dbReference type="NCBI Taxonomy" id="63359"/>
    <lineage>
        <taxon>Eukaryota</taxon>
        <taxon>Viridiplantae</taxon>
        <taxon>Streptophyta</taxon>
        <taxon>Embryophyta</taxon>
        <taxon>Tracheophyta</taxon>
        <taxon>Spermatophyta</taxon>
        <taxon>Magnoliopsida</taxon>
        <taxon>eudicotyledons</taxon>
        <taxon>Gunneridae</taxon>
        <taxon>Pentapetalae</taxon>
        <taxon>Saxifragales</taxon>
        <taxon>Altingiaceae</taxon>
        <taxon>Liquidambar</taxon>
    </lineage>
</organism>
<name>A0AAP0REZ5_LIQFO</name>
<evidence type="ECO:0000313" key="1">
    <source>
        <dbReference type="EMBL" id="KAK9276619.1"/>
    </source>
</evidence>
<evidence type="ECO:0000313" key="2">
    <source>
        <dbReference type="Proteomes" id="UP001415857"/>
    </source>
</evidence>
<dbReference type="EMBL" id="JBBPBK010000010">
    <property type="protein sequence ID" value="KAK9276619.1"/>
    <property type="molecule type" value="Genomic_DNA"/>
</dbReference>
<comment type="caution">
    <text evidence="1">The sequence shown here is derived from an EMBL/GenBank/DDBJ whole genome shotgun (WGS) entry which is preliminary data.</text>
</comment>
<sequence length="75" mass="8201">MDGWDANSCRTFVQNLIFSCVLLGESHCSCGVLLSAIVHSLVKSDCKPSLSTGVLGGRRALRWVGFRRVGVSFLW</sequence>
<proteinExistence type="predicted"/>
<dbReference type="AlphaFoldDB" id="A0AAP0REZ5"/>
<dbReference type="Proteomes" id="UP001415857">
    <property type="component" value="Unassembled WGS sequence"/>
</dbReference>
<accession>A0AAP0REZ5</accession>
<reference evidence="1 2" key="1">
    <citation type="journal article" date="2024" name="Plant J.">
        <title>Genome sequences and population genomics reveal climatic adaptation and genomic divergence between two closely related sweetgum species.</title>
        <authorList>
            <person name="Xu W.Q."/>
            <person name="Ren C.Q."/>
            <person name="Zhang X.Y."/>
            <person name="Comes H.P."/>
            <person name="Liu X.H."/>
            <person name="Li Y.G."/>
            <person name="Kettle C.J."/>
            <person name="Jalonen R."/>
            <person name="Gaisberger H."/>
            <person name="Ma Y.Z."/>
            <person name="Qiu Y.X."/>
        </authorList>
    </citation>
    <scope>NUCLEOTIDE SEQUENCE [LARGE SCALE GENOMIC DNA]</scope>
    <source>
        <strain evidence="1">Hangzhou</strain>
    </source>
</reference>
<protein>
    <submittedName>
        <fullName evidence="1">Uncharacterized protein</fullName>
    </submittedName>
</protein>